<evidence type="ECO:0000256" key="5">
    <source>
        <dbReference type="SAM" id="SignalP"/>
    </source>
</evidence>
<gene>
    <name evidence="7" type="ORF">ORI27_09350</name>
</gene>
<dbReference type="InterPro" id="IPR030678">
    <property type="entry name" value="Peptide/Ni-bd"/>
</dbReference>
<proteinExistence type="inferred from homology"/>
<dbReference type="CDD" id="cd08513">
    <property type="entry name" value="PBP2_thermophilic_Hb8_like"/>
    <property type="match status" value="1"/>
</dbReference>
<organism evidence="7 8">
    <name type="scientific">Mycobacterium pinniadriaticum</name>
    <dbReference type="NCBI Taxonomy" id="2994102"/>
    <lineage>
        <taxon>Bacteria</taxon>
        <taxon>Bacillati</taxon>
        <taxon>Actinomycetota</taxon>
        <taxon>Actinomycetes</taxon>
        <taxon>Mycobacteriales</taxon>
        <taxon>Mycobacteriaceae</taxon>
        <taxon>Mycobacterium</taxon>
    </lineage>
</organism>
<evidence type="ECO:0000313" key="8">
    <source>
        <dbReference type="Proteomes" id="UP001300745"/>
    </source>
</evidence>
<evidence type="ECO:0000256" key="3">
    <source>
        <dbReference type="ARBA" id="ARBA00022448"/>
    </source>
</evidence>
<accession>A0ABT3SBJ9</accession>
<comment type="caution">
    <text evidence="7">The sequence shown here is derived from an EMBL/GenBank/DDBJ whole genome shotgun (WGS) entry which is preliminary data.</text>
</comment>
<comment type="subcellular location">
    <subcellularLocation>
        <location evidence="1">Cell envelope</location>
    </subcellularLocation>
</comment>
<comment type="similarity">
    <text evidence="2">Belongs to the bacterial solute-binding protein 5 family.</text>
</comment>
<feature type="domain" description="Solute-binding protein family 5" evidence="6">
    <location>
        <begin position="84"/>
        <end position="472"/>
    </location>
</feature>
<feature type="chain" id="PRO_5046663981" evidence="5">
    <location>
        <begin position="29"/>
        <end position="562"/>
    </location>
</feature>
<keyword evidence="3" id="KW-0813">Transport</keyword>
<dbReference type="PROSITE" id="PS51257">
    <property type="entry name" value="PROKAR_LIPOPROTEIN"/>
    <property type="match status" value="1"/>
</dbReference>
<protein>
    <submittedName>
        <fullName evidence="7">Peptide ABC transporter substrate-binding protein</fullName>
    </submittedName>
</protein>
<dbReference type="EMBL" id="JAPJDO010000006">
    <property type="protein sequence ID" value="MCX2936904.1"/>
    <property type="molecule type" value="Genomic_DNA"/>
</dbReference>
<dbReference type="RefSeq" id="WP_265996464.1">
    <property type="nucleotide sequence ID" value="NZ_JAPJDN010000006.1"/>
</dbReference>
<dbReference type="SUPFAM" id="SSF53850">
    <property type="entry name" value="Periplasmic binding protein-like II"/>
    <property type="match status" value="1"/>
</dbReference>
<keyword evidence="8" id="KW-1185">Reference proteome</keyword>
<dbReference type="InterPro" id="IPR039424">
    <property type="entry name" value="SBP_5"/>
</dbReference>
<dbReference type="Gene3D" id="3.10.105.10">
    <property type="entry name" value="Dipeptide-binding Protein, Domain 3"/>
    <property type="match status" value="1"/>
</dbReference>
<evidence type="ECO:0000256" key="1">
    <source>
        <dbReference type="ARBA" id="ARBA00004196"/>
    </source>
</evidence>
<evidence type="ECO:0000256" key="4">
    <source>
        <dbReference type="ARBA" id="ARBA00022729"/>
    </source>
</evidence>
<dbReference type="PIRSF" id="PIRSF002741">
    <property type="entry name" value="MppA"/>
    <property type="match status" value="1"/>
</dbReference>
<dbReference type="InterPro" id="IPR000914">
    <property type="entry name" value="SBP_5_dom"/>
</dbReference>
<dbReference type="PANTHER" id="PTHR30290:SF10">
    <property type="entry name" value="PERIPLASMIC OLIGOPEPTIDE-BINDING PROTEIN-RELATED"/>
    <property type="match status" value="1"/>
</dbReference>
<keyword evidence="4 5" id="KW-0732">Signal</keyword>
<dbReference type="Proteomes" id="UP001300745">
    <property type="component" value="Unassembled WGS sequence"/>
</dbReference>
<dbReference type="Pfam" id="PF00496">
    <property type="entry name" value="SBP_bac_5"/>
    <property type="match status" value="1"/>
</dbReference>
<dbReference type="PANTHER" id="PTHR30290">
    <property type="entry name" value="PERIPLASMIC BINDING COMPONENT OF ABC TRANSPORTER"/>
    <property type="match status" value="1"/>
</dbReference>
<sequence length="562" mass="61188">MDERPVSARVKTTGRRFVAVLAATTVLAAGCSATGSKGTDDVLTIGTTYYISTLNPFVGIETQDSTAYSMLYPQLVQYGPGLKLEGDWATEWTESPDGHTITFKLRDGKWSDGQPLTADDAVWTIDTIRKYAEGATASMAKVLAGVASAEAPDPHTLVIHYDQPTGPAMANLEQMYIVPKHVWEAHATGDDGSGLTDFKPEQQLPVVAGGPFTITKFEDKGTTVFTPNPDFYGPKPNASAVALTYYTNPTALIADLKAGRLGFVDNIPFKDAAQLKSVPGITLASQPGNEVTNFGFNSSDAKKLNRELLDPKLREAFEYALPREQIVGTVFGGEAKPWANILSGWSGDWVNPEVKPLPNDVGKANQILDSLGYQRGPDGLRIVPATTGEKAQPAHPMRYSVIVPNDTDYDGHLQFTLLKSAFEKVGVELTEQAGGDGTQAYELITAPDGEYEDADMFTWYWHPYIDPDFNLGVVTTSELGNNSDTGWSNPAYDELYERQRDTVDPAARRALVWQAEAEIATARPYIQIVETNLVTASSDAWTGFEPELFTLGKAYYTSPKRA</sequence>
<evidence type="ECO:0000259" key="6">
    <source>
        <dbReference type="Pfam" id="PF00496"/>
    </source>
</evidence>
<dbReference type="Gene3D" id="3.40.190.10">
    <property type="entry name" value="Periplasmic binding protein-like II"/>
    <property type="match status" value="1"/>
</dbReference>
<evidence type="ECO:0000313" key="7">
    <source>
        <dbReference type="EMBL" id="MCX2936904.1"/>
    </source>
</evidence>
<name>A0ABT3SBJ9_9MYCO</name>
<feature type="signal peptide" evidence="5">
    <location>
        <begin position="1"/>
        <end position="28"/>
    </location>
</feature>
<reference evidence="7 8" key="1">
    <citation type="submission" date="2022-11" db="EMBL/GenBank/DDBJ databases">
        <title>Mycobacterium sp. nov.</title>
        <authorList>
            <person name="Papic B."/>
            <person name="Spicic S."/>
            <person name="Duvnjak S."/>
        </authorList>
    </citation>
    <scope>NUCLEOTIDE SEQUENCE [LARGE SCALE GENOMIC DNA]</scope>
    <source>
        <strain evidence="7 8">CVI_P4</strain>
    </source>
</reference>
<evidence type="ECO:0000256" key="2">
    <source>
        <dbReference type="ARBA" id="ARBA00005695"/>
    </source>
</evidence>